<dbReference type="EMBL" id="JNBS01001897">
    <property type="protein sequence ID" value="OQR97573.1"/>
    <property type="molecule type" value="Genomic_DNA"/>
</dbReference>
<evidence type="ECO:0000256" key="6">
    <source>
        <dbReference type="ARBA" id="ARBA00039082"/>
    </source>
</evidence>
<protein>
    <recommendedName>
        <fullName evidence="6">pectin lyase</fullName>
        <ecNumber evidence="6">4.2.2.10</ecNumber>
    </recommendedName>
</protein>
<organism evidence="9">
    <name type="scientific">Thraustotheca clavata</name>
    <dbReference type="NCBI Taxonomy" id="74557"/>
    <lineage>
        <taxon>Eukaryota</taxon>
        <taxon>Sar</taxon>
        <taxon>Stramenopiles</taxon>
        <taxon>Oomycota</taxon>
        <taxon>Saprolegniomycetes</taxon>
        <taxon>Saprolegniales</taxon>
        <taxon>Achlyaceae</taxon>
        <taxon>Thraustotheca</taxon>
    </lineage>
</organism>
<comment type="function">
    <text evidence="5">Pectinolytic enzymes consist of four classes of enzymes: pectin lyase, polygalacturonase, pectin methylesterase and rhamnogalacturonase. Among pectinolytic enzymes, pectin lyase is the most important in depolymerization of pectin, since it cleaves internal glycosidic bonds of highly methylated pectins.</text>
</comment>
<dbReference type="EMBL" id="KM038142">
    <property type="protein sequence ID" value="AIG55603.1"/>
    <property type="molecule type" value="Genomic_DNA"/>
</dbReference>
<dbReference type="OrthoDB" id="1637350at2759"/>
<dbReference type="AlphaFoldDB" id="A0A0A7CM87"/>
<evidence type="ECO:0000256" key="1">
    <source>
        <dbReference type="ARBA" id="ARBA00023157"/>
    </source>
</evidence>
<dbReference type="EC" id="4.2.2.10" evidence="6"/>
<evidence type="ECO:0000313" key="11">
    <source>
        <dbReference type="Proteomes" id="UP000243217"/>
    </source>
</evidence>
<keyword evidence="7" id="KW-0732">Signal</keyword>
<evidence type="ECO:0000256" key="7">
    <source>
        <dbReference type="SAM" id="SignalP"/>
    </source>
</evidence>
<dbReference type="SMART" id="SM00656">
    <property type="entry name" value="Amb_all"/>
    <property type="match status" value="1"/>
</dbReference>
<dbReference type="SUPFAM" id="SSF51126">
    <property type="entry name" value="Pectin lyase-like"/>
    <property type="match status" value="1"/>
</dbReference>
<dbReference type="Gene3D" id="2.160.20.10">
    <property type="entry name" value="Single-stranded right-handed beta-helix, Pectin lyase-like"/>
    <property type="match status" value="1"/>
</dbReference>
<sequence length="396" mass="42455">MRVSIGAAFMALVAIASNSIMAATAPGLATGVTGGGNAAPVYPKNIVELQTYLRDSVPRVIILNKTFDFRGSEGKKTETGCRPDYTRECIAKKNGFKSQDVILQGGGMAHTGGCSNGQPVSITYDIAGTKNPLIVSGSKTIRGEGKKGVIIGKGLWLSGDNIILQNVHITNLNPHLVWGGDAIYLQGKGNNQPMEKVWIDHVKVSLVGRQMMTTNAAGSNSLTISNCDFDGQTPYSASCDGHHYWTNIFVSNLKMTMVNNCIHHTSGRAPKLSSSEGKYLLQAHFANNYWYDNTGHSLEIDGAYVLSEGNYFKDTPVPNLQENKGSVMSVNTNNKAACKAALGRDCIPDVFVNSGAFVGHSENEVLPKVKDVATRFKPTQPKPLSLSAKNFGVGDL</sequence>
<dbReference type="InterPro" id="IPR012334">
    <property type="entry name" value="Pectin_lyas_fold"/>
</dbReference>
<dbReference type="PANTHER" id="PTHR31683">
    <property type="entry name" value="PECTATE LYASE 18-RELATED"/>
    <property type="match status" value="1"/>
</dbReference>
<name>A0A0A7CM87_9STRA</name>
<evidence type="ECO:0000256" key="2">
    <source>
        <dbReference type="ARBA" id="ARBA00023180"/>
    </source>
</evidence>
<dbReference type="InterPro" id="IPR045032">
    <property type="entry name" value="PEL"/>
</dbReference>
<dbReference type="GO" id="GO:0030570">
    <property type="term" value="F:pectate lyase activity"/>
    <property type="evidence" value="ECO:0007669"/>
    <property type="project" value="InterPro"/>
</dbReference>
<dbReference type="InterPro" id="IPR002022">
    <property type="entry name" value="Pec_lyase"/>
</dbReference>
<dbReference type="Proteomes" id="UP000243217">
    <property type="component" value="Unassembled WGS sequence"/>
</dbReference>
<feature type="domain" description="Pectate lyase" evidence="8">
    <location>
        <begin position="80"/>
        <end position="318"/>
    </location>
</feature>
<evidence type="ECO:0000256" key="4">
    <source>
        <dbReference type="ARBA" id="ARBA00036818"/>
    </source>
</evidence>
<reference evidence="9 11" key="1">
    <citation type="journal article" date="2014" name="Genome Biol. Evol.">
        <title>The secreted proteins of Achlya hypogyna and Thraustotheca clavata identify the ancestral oomycete secretome and reveal gene acquisitions by horizontal gene transfer.</title>
        <authorList>
            <person name="Misner I."/>
            <person name="Blouin N."/>
            <person name="Leonard G."/>
            <person name="Richards T.A."/>
            <person name="Lane C.E."/>
        </authorList>
    </citation>
    <scope>NUCLEOTIDE SEQUENCE</scope>
    <source>
        <strain evidence="9 11">ATCC 34112</strain>
    </source>
</reference>
<keyword evidence="2" id="KW-0325">Glycoprotein</keyword>
<evidence type="ECO:0000256" key="3">
    <source>
        <dbReference type="ARBA" id="ARBA00023239"/>
    </source>
</evidence>
<dbReference type="PANTHER" id="PTHR31683:SF67">
    <property type="entry name" value="PECTIN LYASE F-RELATED"/>
    <property type="match status" value="1"/>
</dbReference>
<evidence type="ECO:0000256" key="5">
    <source>
        <dbReference type="ARBA" id="ARBA00037631"/>
    </source>
</evidence>
<feature type="chain" id="PRO_5002025821" description="pectin lyase" evidence="7">
    <location>
        <begin position="23"/>
        <end position="396"/>
    </location>
</feature>
<gene>
    <name evidence="10" type="ORF">THRCLA_06900</name>
</gene>
<keyword evidence="11" id="KW-1185">Reference proteome</keyword>
<keyword evidence="1" id="KW-1015">Disulfide bond</keyword>
<feature type="signal peptide" evidence="7">
    <location>
        <begin position="1"/>
        <end position="22"/>
    </location>
</feature>
<evidence type="ECO:0000259" key="8">
    <source>
        <dbReference type="SMART" id="SM00656"/>
    </source>
</evidence>
<dbReference type="GO" id="GO:0047490">
    <property type="term" value="F:pectin lyase activity"/>
    <property type="evidence" value="ECO:0007669"/>
    <property type="project" value="UniProtKB-EC"/>
</dbReference>
<evidence type="ECO:0000313" key="9">
    <source>
        <dbReference type="EMBL" id="AIG55603.1"/>
    </source>
</evidence>
<comment type="catalytic activity">
    <reaction evidence="4">
        <text>Eliminative cleavage of (1-&gt;4)-alpha-D-galacturonan methyl ester to give oligosaccharides with 4-deoxy-6-O-methyl-alpha-D-galact-4-enuronosyl groups at their non-reducing ends.</text>
        <dbReference type="EC" id="4.2.2.10"/>
    </reaction>
</comment>
<dbReference type="InterPro" id="IPR011050">
    <property type="entry name" value="Pectin_lyase_fold/virulence"/>
</dbReference>
<accession>A0A0A7CM87</accession>
<evidence type="ECO:0000313" key="10">
    <source>
        <dbReference type="EMBL" id="OQR97573.1"/>
    </source>
</evidence>
<proteinExistence type="predicted"/>
<dbReference type="STRING" id="74557.A0A0A7CM87"/>
<keyword evidence="3 10" id="KW-0456">Lyase</keyword>